<keyword evidence="3" id="KW-1185">Reference proteome</keyword>
<feature type="region of interest" description="Disordered" evidence="1">
    <location>
        <begin position="483"/>
        <end position="503"/>
    </location>
</feature>
<evidence type="ECO:0000256" key="1">
    <source>
        <dbReference type="SAM" id="MobiDB-lite"/>
    </source>
</evidence>
<sequence length="648" mass="71856">MRSSLAGLQQLTKLSSMVWGSEAGQLMPYAEVSVTLWPAPHPDPPICVLRPAAAWAGCAHVRTLRCRAGSTRGEAWQGALAFFFCIGRVETLESLELLRNRAPAGVTARAPAEARWSAASGRAQQMQMDPCGCKPCTLALSFAARPREKRKWPPGSAGTHNSNPNSNSTTPQPRLANIIPAPRLFGNGSFVSQLRGLVDMATSRSSFGSGSSPNPSSDSTPTTSQAPVASPKQRRRRRIHRPAKHSLYDLFHEHAGTSLFVRPICWTDLHAELLGTRWEELPPCDSPKPVTMPGSPPSKGHLRPSHTIMTLSDSLTQILLPDAMHPILCSNAVKTVLMTLWPQPFSKPYYLPELHLYFGGRVYRDSVRAQIMWNFPSDESKSSYSSFRSVSTRPADSFNAPTHPCTPSQSPANLPMVCYIGKSQLANIRRNLFRIAPGPGRSWNEPVYRLQQLRARLLVPSNSDHDAHFVGIFLAMAQRHFYPSPPPSSRRESPMTSDKNIPPSPNFQDVTLRILTHDTDTSDFIVYTAYVTKEFLEKFHNPFKAPHGEEETERSGIKIEFTRVPIWPILGLRERLGKALGHDVVGNFNHDEIETWEKDPEKQEGGKRKREVLSEVLNNSFDEDSGDEPSLGAKKRCLTEGSPVGVVM</sequence>
<dbReference type="OrthoDB" id="5236816at2759"/>
<feature type="compositionally biased region" description="Low complexity" evidence="1">
    <location>
        <begin position="203"/>
        <end position="224"/>
    </location>
</feature>
<dbReference type="AlphaFoldDB" id="A0A9P5GYN9"/>
<reference evidence="2" key="1">
    <citation type="submission" date="2020-03" db="EMBL/GenBank/DDBJ databases">
        <title>Draft Genome Sequence of Cylindrodendrum hubeiense.</title>
        <authorList>
            <person name="Buettner E."/>
            <person name="Kellner H."/>
        </authorList>
    </citation>
    <scope>NUCLEOTIDE SEQUENCE</scope>
    <source>
        <strain evidence="2">IHI 201604</strain>
    </source>
</reference>
<accession>A0A9P5GYN9</accession>
<feature type="compositionally biased region" description="Basic and acidic residues" evidence="1">
    <location>
        <begin position="595"/>
        <end position="606"/>
    </location>
</feature>
<comment type="caution">
    <text evidence="2">The sequence shown here is derived from an EMBL/GenBank/DDBJ whole genome shotgun (WGS) entry which is preliminary data.</text>
</comment>
<dbReference type="Proteomes" id="UP000722485">
    <property type="component" value="Unassembled WGS sequence"/>
</dbReference>
<feature type="compositionally biased region" description="Low complexity" evidence="1">
    <location>
        <begin position="159"/>
        <end position="173"/>
    </location>
</feature>
<protein>
    <submittedName>
        <fullName evidence="2">Uncharacterized protein</fullName>
    </submittedName>
</protein>
<feature type="region of interest" description="Disordered" evidence="1">
    <location>
        <begin position="203"/>
        <end position="241"/>
    </location>
</feature>
<gene>
    <name evidence="2" type="ORF">G7Z17_g11891</name>
</gene>
<organism evidence="2 3">
    <name type="scientific">Cylindrodendrum hubeiense</name>
    <dbReference type="NCBI Taxonomy" id="595255"/>
    <lineage>
        <taxon>Eukaryota</taxon>
        <taxon>Fungi</taxon>
        <taxon>Dikarya</taxon>
        <taxon>Ascomycota</taxon>
        <taxon>Pezizomycotina</taxon>
        <taxon>Sordariomycetes</taxon>
        <taxon>Hypocreomycetidae</taxon>
        <taxon>Hypocreales</taxon>
        <taxon>Nectriaceae</taxon>
        <taxon>Cylindrodendrum</taxon>
    </lineage>
</organism>
<feature type="region of interest" description="Disordered" evidence="1">
    <location>
        <begin position="595"/>
        <end position="648"/>
    </location>
</feature>
<evidence type="ECO:0000313" key="3">
    <source>
        <dbReference type="Proteomes" id="UP000722485"/>
    </source>
</evidence>
<proteinExistence type="predicted"/>
<name>A0A9P5GYN9_9HYPO</name>
<feature type="compositionally biased region" description="Basic residues" evidence="1">
    <location>
        <begin position="232"/>
        <end position="241"/>
    </location>
</feature>
<dbReference type="EMBL" id="JAANBB010000485">
    <property type="protein sequence ID" value="KAF7541740.1"/>
    <property type="molecule type" value="Genomic_DNA"/>
</dbReference>
<feature type="region of interest" description="Disordered" evidence="1">
    <location>
        <begin position="147"/>
        <end position="175"/>
    </location>
</feature>
<evidence type="ECO:0000313" key="2">
    <source>
        <dbReference type="EMBL" id="KAF7541740.1"/>
    </source>
</evidence>